<dbReference type="Proteomes" id="UP001233271">
    <property type="component" value="Chromosome 1"/>
</dbReference>
<name>A0AA48I2L7_9TREE</name>
<dbReference type="AlphaFoldDB" id="A0AA48I2L7"/>
<reference evidence="2" key="1">
    <citation type="journal article" date="2023" name="BMC Genomics">
        <title>Chromosome-level genome assemblies of Cutaneotrichosporon spp. (Trichosporonales, Basidiomycota) reveal imbalanced evolution between nucleotide sequences and chromosome synteny.</title>
        <authorList>
            <person name="Kobayashi Y."/>
            <person name="Kayamori A."/>
            <person name="Aoki K."/>
            <person name="Shiwa Y."/>
            <person name="Matsutani M."/>
            <person name="Fujita N."/>
            <person name="Sugita T."/>
            <person name="Iwasaki W."/>
            <person name="Tanaka N."/>
            <person name="Takashima M."/>
        </authorList>
    </citation>
    <scope>NUCLEOTIDE SEQUENCE</scope>
    <source>
        <strain evidence="2">HIS019</strain>
    </source>
</reference>
<dbReference type="GeneID" id="85492310"/>
<dbReference type="RefSeq" id="XP_060453705.1">
    <property type="nucleotide sequence ID" value="XM_060596742.1"/>
</dbReference>
<proteinExistence type="predicted"/>
<feature type="region of interest" description="Disordered" evidence="1">
    <location>
        <begin position="179"/>
        <end position="227"/>
    </location>
</feature>
<evidence type="ECO:0000256" key="1">
    <source>
        <dbReference type="SAM" id="MobiDB-lite"/>
    </source>
</evidence>
<sequence length="363" mass="39157">MSVTGNATAVRRTDIDTADELTPWTISNKYYTAPVSFRSHHLHLPLPDPHPVVLYLFSGSAPNPLPPALTRLSVADPAPDIALAVRLGSSSPEQDEERFDELGFELIDESGAAEDDDERPLDPLEIVRQTLMTHMWPTMIRKAPGRHAAGPEQRLPPGIVERQRVPTMDYATFPVTFGAGGSEDAERPAGPASDFPVGYDAVSQDPVREAEETDEESEGFGEFAGPGQEEYARLDEWLEGDGDEDMPVVHNGLTPEGEAPSEAVPAAASLASAPNGAEADTVAAGFEDDFDANESTTDPNLPLDPTPILLHLQNVRAELADVGDEDERRVRAGAEVARLMRSLGLGGVDLGLDDFDDDEFRMP</sequence>
<protein>
    <submittedName>
        <fullName evidence="2">Uncharacterized protein</fullName>
    </submittedName>
</protein>
<organism evidence="2 3">
    <name type="scientific">Cutaneotrichosporon cavernicola</name>
    <dbReference type="NCBI Taxonomy" id="279322"/>
    <lineage>
        <taxon>Eukaryota</taxon>
        <taxon>Fungi</taxon>
        <taxon>Dikarya</taxon>
        <taxon>Basidiomycota</taxon>
        <taxon>Agaricomycotina</taxon>
        <taxon>Tremellomycetes</taxon>
        <taxon>Trichosporonales</taxon>
        <taxon>Trichosporonaceae</taxon>
        <taxon>Cutaneotrichosporon</taxon>
    </lineage>
</organism>
<gene>
    <name evidence="2" type="ORF">CcaverHIS019_0111570</name>
</gene>
<dbReference type="KEGG" id="ccac:CcaHIS019_0111570"/>
<keyword evidence="3" id="KW-1185">Reference proteome</keyword>
<evidence type="ECO:0000313" key="3">
    <source>
        <dbReference type="Proteomes" id="UP001233271"/>
    </source>
</evidence>
<dbReference type="EMBL" id="AP028212">
    <property type="protein sequence ID" value="BEI88439.1"/>
    <property type="molecule type" value="Genomic_DNA"/>
</dbReference>
<accession>A0AA48I2L7</accession>
<evidence type="ECO:0000313" key="2">
    <source>
        <dbReference type="EMBL" id="BEI88439.1"/>
    </source>
</evidence>